<dbReference type="InterPro" id="IPR050832">
    <property type="entry name" value="Bact_Acetyltransf"/>
</dbReference>
<evidence type="ECO:0000256" key="2">
    <source>
        <dbReference type="ARBA" id="ARBA00023315"/>
    </source>
</evidence>
<keyword evidence="1" id="KW-0808">Transferase</keyword>
<comment type="caution">
    <text evidence="4">The sequence shown here is derived from an EMBL/GenBank/DDBJ whole genome shotgun (WGS) entry which is preliminary data.</text>
</comment>
<dbReference type="Gene3D" id="3.40.630.30">
    <property type="match status" value="1"/>
</dbReference>
<dbReference type="InterPro" id="IPR000182">
    <property type="entry name" value="GNAT_dom"/>
</dbReference>
<feature type="domain" description="N-acetyltransferase" evidence="3">
    <location>
        <begin position="5"/>
        <end position="149"/>
    </location>
</feature>
<dbReference type="PANTHER" id="PTHR43877">
    <property type="entry name" value="AMINOALKYLPHOSPHONATE N-ACETYLTRANSFERASE-RELATED-RELATED"/>
    <property type="match status" value="1"/>
</dbReference>
<dbReference type="PROSITE" id="PS51186">
    <property type="entry name" value="GNAT"/>
    <property type="match status" value="1"/>
</dbReference>
<dbReference type="Pfam" id="PF00583">
    <property type="entry name" value="Acetyltransf_1"/>
    <property type="match status" value="1"/>
</dbReference>
<keyword evidence="5" id="KW-1185">Reference proteome</keyword>
<evidence type="ECO:0000313" key="4">
    <source>
        <dbReference type="EMBL" id="GAA1105895.1"/>
    </source>
</evidence>
<sequence length="157" mass="16724">MNAALLLRPAAPADGAALAALDATGFVSDRWDADAWLSELDAPGRRVVLAEADGVVVAAIVTMVLGEVADLVRIVVHPAHRRGGLARRLVVEAAQAAQSAGAERMLLEVSSINDGAIAFYLDLGFTWIDLRPRYYRDDSDALILMRALEPSTAWSAS</sequence>
<protein>
    <recommendedName>
        <fullName evidence="3">N-acetyltransferase domain-containing protein</fullName>
    </recommendedName>
</protein>
<proteinExistence type="predicted"/>
<dbReference type="EMBL" id="BAAALG010000011">
    <property type="protein sequence ID" value="GAA1105895.1"/>
    <property type="molecule type" value="Genomic_DNA"/>
</dbReference>
<dbReference type="Proteomes" id="UP001501581">
    <property type="component" value="Unassembled WGS sequence"/>
</dbReference>
<evidence type="ECO:0000259" key="3">
    <source>
        <dbReference type="PROSITE" id="PS51186"/>
    </source>
</evidence>
<dbReference type="SUPFAM" id="SSF55729">
    <property type="entry name" value="Acyl-CoA N-acyltransferases (Nat)"/>
    <property type="match status" value="1"/>
</dbReference>
<gene>
    <name evidence="4" type="ORF">GCM10009668_26790</name>
</gene>
<evidence type="ECO:0000256" key="1">
    <source>
        <dbReference type="ARBA" id="ARBA00022679"/>
    </source>
</evidence>
<evidence type="ECO:0000313" key="5">
    <source>
        <dbReference type="Proteomes" id="UP001501581"/>
    </source>
</evidence>
<dbReference type="PANTHER" id="PTHR43877:SF2">
    <property type="entry name" value="AMINOALKYLPHOSPHONATE N-ACETYLTRANSFERASE-RELATED"/>
    <property type="match status" value="1"/>
</dbReference>
<dbReference type="RefSeq" id="WP_343995242.1">
    <property type="nucleotide sequence ID" value="NZ_BAAALG010000011.1"/>
</dbReference>
<dbReference type="CDD" id="cd04301">
    <property type="entry name" value="NAT_SF"/>
    <property type="match status" value="1"/>
</dbReference>
<organism evidence="4 5">
    <name type="scientific">Nocardioides dubius</name>
    <dbReference type="NCBI Taxonomy" id="317019"/>
    <lineage>
        <taxon>Bacteria</taxon>
        <taxon>Bacillati</taxon>
        <taxon>Actinomycetota</taxon>
        <taxon>Actinomycetes</taxon>
        <taxon>Propionibacteriales</taxon>
        <taxon>Nocardioidaceae</taxon>
        <taxon>Nocardioides</taxon>
    </lineage>
</organism>
<name>A0ABN1TWK0_9ACTN</name>
<keyword evidence="2" id="KW-0012">Acyltransferase</keyword>
<accession>A0ABN1TWK0</accession>
<reference evidence="4 5" key="1">
    <citation type="journal article" date="2019" name="Int. J. Syst. Evol. Microbiol.">
        <title>The Global Catalogue of Microorganisms (GCM) 10K type strain sequencing project: providing services to taxonomists for standard genome sequencing and annotation.</title>
        <authorList>
            <consortium name="The Broad Institute Genomics Platform"/>
            <consortium name="The Broad Institute Genome Sequencing Center for Infectious Disease"/>
            <person name="Wu L."/>
            <person name="Ma J."/>
        </authorList>
    </citation>
    <scope>NUCLEOTIDE SEQUENCE [LARGE SCALE GENOMIC DNA]</scope>
    <source>
        <strain evidence="4 5">JCM 13008</strain>
    </source>
</reference>
<dbReference type="InterPro" id="IPR016181">
    <property type="entry name" value="Acyl_CoA_acyltransferase"/>
</dbReference>